<evidence type="ECO:0000313" key="3">
    <source>
        <dbReference type="Proteomes" id="UP000256561"/>
    </source>
</evidence>
<keyword evidence="1" id="KW-1133">Transmembrane helix</keyword>
<keyword evidence="1" id="KW-0472">Membrane</keyword>
<dbReference type="InterPro" id="IPR012902">
    <property type="entry name" value="N_methyl_site"/>
</dbReference>
<keyword evidence="1" id="KW-0812">Transmembrane</keyword>
<dbReference type="Pfam" id="PF07963">
    <property type="entry name" value="N_methyl"/>
    <property type="match status" value="1"/>
</dbReference>
<dbReference type="Proteomes" id="UP000256561">
    <property type="component" value="Unassembled WGS sequence"/>
</dbReference>
<keyword evidence="3" id="KW-1185">Reference proteome</keyword>
<reference evidence="3" key="1">
    <citation type="submission" date="2018-08" db="EMBL/GenBank/DDBJ databases">
        <authorList>
            <person name="Zhang J."/>
            <person name="Du Z.-J."/>
        </authorList>
    </citation>
    <scope>NUCLEOTIDE SEQUENCE [LARGE SCALE GENOMIC DNA]</scope>
    <source>
        <strain evidence="3">KCTC 52655</strain>
    </source>
</reference>
<dbReference type="PROSITE" id="PS00409">
    <property type="entry name" value="PROKAR_NTER_METHYL"/>
    <property type="match status" value="1"/>
</dbReference>
<dbReference type="EMBL" id="QRHA01000001">
    <property type="protein sequence ID" value="RDV29322.1"/>
    <property type="molecule type" value="Genomic_DNA"/>
</dbReference>
<evidence type="ECO:0000256" key="1">
    <source>
        <dbReference type="SAM" id="Phobius"/>
    </source>
</evidence>
<evidence type="ECO:0000313" key="2">
    <source>
        <dbReference type="EMBL" id="RDV29322.1"/>
    </source>
</evidence>
<accession>A0A3D8MEZ0</accession>
<organism evidence="2 3">
    <name type="scientific">Alteromonas aestuariivivens</name>
    <dbReference type="NCBI Taxonomy" id="1938339"/>
    <lineage>
        <taxon>Bacteria</taxon>
        <taxon>Pseudomonadati</taxon>
        <taxon>Pseudomonadota</taxon>
        <taxon>Gammaproteobacteria</taxon>
        <taxon>Alteromonadales</taxon>
        <taxon>Alteromonadaceae</taxon>
        <taxon>Alteromonas/Salinimonas group</taxon>
        <taxon>Alteromonas</taxon>
    </lineage>
</organism>
<gene>
    <name evidence="2" type="ORF">DXV75_02410</name>
</gene>
<feature type="transmembrane region" description="Helical" evidence="1">
    <location>
        <begin position="7"/>
        <end position="29"/>
    </location>
</feature>
<dbReference type="OrthoDB" id="6019428at2"/>
<protein>
    <submittedName>
        <fullName evidence="2">Prepilin-type N-terminal cleavage/methylation domain-containing protein</fullName>
    </submittedName>
</protein>
<dbReference type="NCBIfam" id="TIGR02532">
    <property type="entry name" value="IV_pilin_GFxxxE"/>
    <property type="match status" value="1"/>
</dbReference>
<dbReference type="RefSeq" id="WP_115591612.1">
    <property type="nucleotide sequence ID" value="NZ_QRHA01000001.1"/>
</dbReference>
<proteinExistence type="predicted"/>
<name>A0A3D8MEZ0_9ALTE</name>
<dbReference type="AlphaFoldDB" id="A0A3D8MEZ0"/>
<sequence length="687" mass="75128">MQKSRGFTLIEVLIAALIVMLGVTGFVTLQGEFMRSDAALNLRAVAIQLAEEKLDDLRRFDVLEVTAGELAYNDIDDNLGGTLPAGDLTVAVGTDNGRTHQFTRNWTILDKYFVDTDNDGDADTWLDEGDAGLPLNIPTVSSQKQVAVTIQWTDLEGEVKSVTVEGSLAPVPASRSFQAVNETDGAKTTPKVAYTPGEAPDVISYELGNGESIETSKPVPEIDNQGDNNIVQFETIRYIDLPGQTDKLEQEDFLTVNCSCKLGGWGKAKTPHMTVLKDGELTVEPGKEVTKAYGVVADNQQPAQCTACCRDHHDTSTMISEEQYFRDENGSPHQHYKRQADGSFVDADYVGDPYDEVCRFKRVDGYFEIYPDWQLIDIIQFSDKYLLSETTLNNYRTYTEAVISAAVQGNSLPAKPTDRNITVTPGGYQLISRGIYLDRMKSSHLTELRSMISSGEADWKAAAPFYDVNLTLLTEWDSDTQTVATVTNEDIQTILDPSNDFYGTYSRGRVEAITDGTSTVTVGGMAYNGSITGTGAISQKEVDNAVFDDSMLVTVDSKSASEKFYALIGNINCLITIDGITEACETNNDKRSTYVDLTLITITNTPSQFSCPITIPKGKSTPFFSCSNVSENWAGSVNFALSVPGYTTTISIRYPDGSVVETDKLVLGEGLSDTSNQDYSIVVELVR</sequence>
<comment type="caution">
    <text evidence="2">The sequence shown here is derived from an EMBL/GenBank/DDBJ whole genome shotgun (WGS) entry which is preliminary data.</text>
</comment>